<feature type="domain" description="Spore protein YkvP/CgeB glycosyl transferase-like" evidence="1">
    <location>
        <begin position="248"/>
        <end position="376"/>
    </location>
</feature>
<dbReference type="GO" id="GO:0016757">
    <property type="term" value="F:glycosyltransferase activity"/>
    <property type="evidence" value="ECO:0007669"/>
    <property type="project" value="TreeGrafter"/>
</dbReference>
<dbReference type="Gene3D" id="3.40.50.2000">
    <property type="entry name" value="Glycogen Phosphorylase B"/>
    <property type="match status" value="1"/>
</dbReference>
<name>A0A7W9B028_9HYPH</name>
<protein>
    <submittedName>
        <fullName evidence="2">Glycosyltransferase involved in cell wall biosynthesis</fullName>
    </submittedName>
</protein>
<accession>A0A7W9B028</accession>
<evidence type="ECO:0000313" key="2">
    <source>
        <dbReference type="EMBL" id="MBB5703766.1"/>
    </source>
</evidence>
<dbReference type="EMBL" id="JACIJG010000017">
    <property type="protein sequence ID" value="MBB5703766.1"/>
    <property type="molecule type" value="Genomic_DNA"/>
</dbReference>
<dbReference type="RefSeq" id="WP_183656026.1">
    <property type="nucleotide sequence ID" value="NZ_JACIJG010000017.1"/>
</dbReference>
<dbReference type="PANTHER" id="PTHR12526:SF600">
    <property type="entry name" value="GLYCOSYL TRANSFERASE GROUP 1"/>
    <property type="match status" value="1"/>
</dbReference>
<gene>
    <name evidence="2" type="ORF">FHS76_003676</name>
</gene>
<evidence type="ECO:0000313" key="3">
    <source>
        <dbReference type="Proteomes" id="UP000555546"/>
    </source>
</evidence>
<evidence type="ECO:0000259" key="1">
    <source>
        <dbReference type="Pfam" id="PF13524"/>
    </source>
</evidence>
<dbReference type="SUPFAM" id="SSF53756">
    <property type="entry name" value="UDP-Glycosyltransferase/glycogen phosphorylase"/>
    <property type="match status" value="1"/>
</dbReference>
<dbReference type="InterPro" id="IPR055259">
    <property type="entry name" value="YkvP/CgeB_Glyco_trans-like"/>
</dbReference>
<sequence>MTEKQIIVASTHPFMADMRLGTAYLADALCKRGWHVVYIEQPTSPLHLIHPQSRMRARQKAAGALRGFSGKMQTFEFGSGRLTLLPTIVPWPHVNKTFFKGAHMLDNWWKYAFPRPTTVLKKVGLTQPSALLTDSPYFYSLAQHLDLPTVYRYADRIQYFSEITPALIAKQRVALQSADMVLYTSKALKADLAGRTGPVHYLPNGVDVDLYVKTHREPAELAGISGPRIIYSGTLGPWLDVEALRMAATSLPDMQFILLGKSTVNLASLRALSNIHLLGTVPYYRVPEFLQHCDVGIIPFDIVTQADLVKAINPLKLYEYCAAGLPVVSYISEETKKAGDLIDYYGAPEELALSIRSALARTDENQRVRRQEWADTMSWRSRGAELEDIIRKLSKPDR</sequence>
<dbReference type="AlphaFoldDB" id="A0A7W9B028"/>
<proteinExistence type="predicted"/>
<organism evidence="2 3">
    <name type="scientific">Brucella daejeonensis</name>
    <dbReference type="NCBI Taxonomy" id="659015"/>
    <lineage>
        <taxon>Bacteria</taxon>
        <taxon>Pseudomonadati</taxon>
        <taxon>Pseudomonadota</taxon>
        <taxon>Alphaproteobacteria</taxon>
        <taxon>Hyphomicrobiales</taxon>
        <taxon>Brucellaceae</taxon>
        <taxon>Brucella/Ochrobactrum group</taxon>
        <taxon>Brucella</taxon>
    </lineage>
</organism>
<dbReference type="Pfam" id="PF13524">
    <property type="entry name" value="Glyco_trans_1_2"/>
    <property type="match status" value="1"/>
</dbReference>
<keyword evidence="3" id="KW-1185">Reference proteome</keyword>
<comment type="caution">
    <text evidence="2">The sequence shown here is derived from an EMBL/GenBank/DDBJ whole genome shotgun (WGS) entry which is preliminary data.</text>
</comment>
<dbReference type="PANTHER" id="PTHR12526">
    <property type="entry name" value="GLYCOSYLTRANSFERASE"/>
    <property type="match status" value="1"/>
</dbReference>
<dbReference type="Proteomes" id="UP000555546">
    <property type="component" value="Unassembled WGS sequence"/>
</dbReference>
<reference evidence="2 3" key="1">
    <citation type="submission" date="2020-08" db="EMBL/GenBank/DDBJ databases">
        <title>Genomic Encyclopedia of Type Strains, Phase IV (KMG-IV): sequencing the most valuable type-strain genomes for metagenomic binning, comparative biology and taxonomic classification.</title>
        <authorList>
            <person name="Goeker M."/>
        </authorList>
    </citation>
    <scope>NUCLEOTIDE SEQUENCE [LARGE SCALE GENOMIC DNA]</scope>
    <source>
        <strain evidence="2 3">DSM 26944</strain>
    </source>
</reference>
<dbReference type="Gene3D" id="3.40.50.11010">
    <property type="match status" value="1"/>
</dbReference>
<keyword evidence="2" id="KW-0808">Transferase</keyword>